<protein>
    <submittedName>
        <fullName evidence="2">Uncharacterized protein</fullName>
    </submittedName>
</protein>
<comment type="caution">
    <text evidence="2">The sequence shown here is derived from an EMBL/GenBank/DDBJ whole genome shotgun (WGS) entry which is preliminary data.</text>
</comment>
<evidence type="ECO:0000313" key="2">
    <source>
        <dbReference type="EMBL" id="PIR76804.1"/>
    </source>
</evidence>
<reference evidence="3" key="1">
    <citation type="submission" date="2017-09" db="EMBL/GenBank/DDBJ databases">
        <title>Depth-based differentiation of microbial function through sediment-hosted aquifers and enrichment of novel symbionts in the deep terrestrial subsurface.</title>
        <authorList>
            <person name="Probst A.J."/>
            <person name="Ladd B."/>
            <person name="Jarett J.K."/>
            <person name="Geller-Mcgrath D.E."/>
            <person name="Sieber C.M.K."/>
            <person name="Emerson J.B."/>
            <person name="Anantharaman K."/>
            <person name="Thomas B.C."/>
            <person name="Malmstrom R."/>
            <person name="Stieglmeier M."/>
            <person name="Klingl A."/>
            <person name="Woyke T."/>
            <person name="Ryan C.M."/>
            <person name="Banfield J.F."/>
        </authorList>
    </citation>
    <scope>NUCLEOTIDE SEQUENCE [LARGE SCALE GENOMIC DNA]</scope>
</reference>
<evidence type="ECO:0000313" key="3">
    <source>
        <dbReference type="Proteomes" id="UP000231530"/>
    </source>
</evidence>
<evidence type="ECO:0000256" key="1">
    <source>
        <dbReference type="SAM" id="Phobius"/>
    </source>
</evidence>
<sequence length="163" mass="18939">MEKEELSFSQDDFACLKKAMQKYNIIGRVSLGIGVIGTLLLLIDKAGIYPILAFDKGYTIFIVTIVTMMVFYIRVYFQNKKYQQDMREGIKIKRVTNIRFKKSLNNDLEIAFDIFDDNISDLDVSQKIFDLVQKKDECTIEYARHSKYLLSAHRNSDTLNLLS</sequence>
<keyword evidence="1" id="KW-0472">Membrane</keyword>
<feature type="transmembrane region" description="Helical" evidence="1">
    <location>
        <begin position="58"/>
        <end position="77"/>
    </location>
</feature>
<dbReference type="Proteomes" id="UP000231530">
    <property type="component" value="Unassembled WGS sequence"/>
</dbReference>
<gene>
    <name evidence="2" type="ORF">COU32_00125</name>
</gene>
<organism evidence="2 3">
    <name type="scientific">Candidatus Magasanikbacteria bacterium CG10_big_fil_rev_8_21_14_0_10_42_10</name>
    <dbReference type="NCBI Taxonomy" id="1974649"/>
    <lineage>
        <taxon>Bacteria</taxon>
        <taxon>Candidatus Magasanikiibacteriota</taxon>
    </lineage>
</organism>
<keyword evidence="1" id="KW-0812">Transmembrane</keyword>
<proteinExistence type="predicted"/>
<feature type="transmembrane region" description="Helical" evidence="1">
    <location>
        <begin position="25"/>
        <end position="43"/>
    </location>
</feature>
<accession>A0A2H0TXB0</accession>
<name>A0A2H0TXB0_9BACT</name>
<dbReference type="AlphaFoldDB" id="A0A2H0TXB0"/>
<keyword evidence="1" id="KW-1133">Transmembrane helix</keyword>
<dbReference type="EMBL" id="PFBY01000002">
    <property type="protein sequence ID" value="PIR76804.1"/>
    <property type="molecule type" value="Genomic_DNA"/>
</dbReference>